<dbReference type="PATRIC" id="fig|318683.6.peg.2808"/>
<gene>
    <name evidence="1" type="ORF">AD945_01345</name>
</gene>
<dbReference type="InterPro" id="IPR010877">
    <property type="entry name" value="Phage_Mu_Gp46"/>
</dbReference>
<comment type="caution">
    <text evidence="1">The sequence shown here is derived from an EMBL/GenBank/DDBJ whole genome shotgun (WGS) entry which is preliminary data.</text>
</comment>
<dbReference type="RefSeq" id="WP_062105893.1">
    <property type="nucleotide sequence ID" value="NZ_LHZR01000069.1"/>
</dbReference>
<protein>
    <recommendedName>
        <fullName evidence="3">Phage tail protein</fullName>
    </recommendedName>
</protein>
<dbReference type="Pfam" id="PF07409">
    <property type="entry name" value="GP46"/>
    <property type="match status" value="1"/>
</dbReference>
<evidence type="ECO:0000313" key="1">
    <source>
        <dbReference type="EMBL" id="KXV50774.1"/>
    </source>
</evidence>
<dbReference type="Proteomes" id="UP000075636">
    <property type="component" value="Unassembled WGS sequence"/>
</dbReference>
<proteinExistence type="predicted"/>
<organism evidence="1 2">
    <name type="scientific">Gluconobacter albidus</name>
    <dbReference type="NCBI Taxonomy" id="318683"/>
    <lineage>
        <taxon>Bacteria</taxon>
        <taxon>Pseudomonadati</taxon>
        <taxon>Pseudomonadota</taxon>
        <taxon>Alphaproteobacteria</taxon>
        <taxon>Acetobacterales</taxon>
        <taxon>Acetobacteraceae</taxon>
        <taxon>Gluconobacter</taxon>
    </lineage>
</organism>
<evidence type="ECO:0008006" key="3">
    <source>
        <dbReference type="Google" id="ProtNLM"/>
    </source>
</evidence>
<evidence type="ECO:0000313" key="2">
    <source>
        <dbReference type="Proteomes" id="UP000075636"/>
    </source>
</evidence>
<reference evidence="1 2" key="1">
    <citation type="submission" date="2015-06" db="EMBL/GenBank/DDBJ databases">
        <title>Improved classification and identification of acetic acid bacteria using matrix-assisted laser desorption/ionization time-of-flight mass spectrometry; Gluconobacter nephelii and Gluconobacter uchimurae are later heterotypic synonyms of Gluconobacter japonicus and Gluconobacter oxydans, respectively.</title>
        <authorList>
            <person name="Li L."/>
            <person name="Cleenwerck I."/>
            <person name="De Vuyst L."/>
            <person name="Vandamme P."/>
        </authorList>
    </citation>
    <scope>NUCLEOTIDE SEQUENCE [LARGE SCALE GENOMIC DNA]</scope>
    <source>
        <strain evidence="1 2">LMG 1768</strain>
    </source>
</reference>
<accession>A0A149TN68</accession>
<dbReference type="EMBL" id="LHZR01000069">
    <property type="protein sequence ID" value="KXV50774.1"/>
    <property type="molecule type" value="Genomic_DNA"/>
</dbReference>
<dbReference type="AlphaFoldDB" id="A0A149TN68"/>
<sequence length="154" mass="17998">MADIRLCFNEETQQIDWSFTTSVINGVTVTDIDTSNDLETCVILRLFTNRRAETSWDRTENKEGFWYDAYQENGRKVGSRLWQLWHLPVTDKENYEARATDYVREALQDMLDDNMCDKVDITCTLVSSKRLNISVTITKGSTRQNFSYLWSTVK</sequence>
<name>A0A149TN68_9PROT</name>